<evidence type="ECO:0000259" key="9">
    <source>
        <dbReference type="Pfam" id="PF07715"/>
    </source>
</evidence>
<keyword evidence="4 7" id="KW-0812">Transmembrane</keyword>
<dbReference type="SUPFAM" id="SSF56935">
    <property type="entry name" value="Porins"/>
    <property type="match status" value="1"/>
</dbReference>
<dbReference type="InterPro" id="IPR036942">
    <property type="entry name" value="Beta-barrel_TonB_sf"/>
</dbReference>
<evidence type="ECO:0000256" key="6">
    <source>
        <dbReference type="ARBA" id="ARBA00023237"/>
    </source>
</evidence>
<dbReference type="Gene3D" id="2.40.170.20">
    <property type="entry name" value="TonB-dependent receptor, beta-barrel domain"/>
    <property type="match status" value="1"/>
</dbReference>
<keyword evidence="8" id="KW-0732">Signal</keyword>
<evidence type="ECO:0000313" key="10">
    <source>
        <dbReference type="EMBL" id="WWC84845.1"/>
    </source>
</evidence>
<evidence type="ECO:0000256" key="1">
    <source>
        <dbReference type="ARBA" id="ARBA00004571"/>
    </source>
</evidence>
<dbReference type="EMBL" id="CP144143">
    <property type="protein sequence ID" value="WWC84845.1"/>
    <property type="molecule type" value="Genomic_DNA"/>
</dbReference>
<dbReference type="Proteomes" id="UP001321305">
    <property type="component" value="Chromosome"/>
</dbReference>
<accession>A0ABZ2EN58</accession>
<evidence type="ECO:0000256" key="8">
    <source>
        <dbReference type="SAM" id="SignalP"/>
    </source>
</evidence>
<dbReference type="Gene3D" id="2.170.130.10">
    <property type="entry name" value="TonB-dependent receptor, plug domain"/>
    <property type="match status" value="1"/>
</dbReference>
<evidence type="ECO:0000256" key="7">
    <source>
        <dbReference type="PROSITE-ProRule" id="PRU01360"/>
    </source>
</evidence>
<dbReference type="InterPro" id="IPR037066">
    <property type="entry name" value="Plug_dom_sf"/>
</dbReference>
<evidence type="ECO:0000256" key="5">
    <source>
        <dbReference type="ARBA" id="ARBA00023136"/>
    </source>
</evidence>
<keyword evidence="2 7" id="KW-0813">Transport</keyword>
<dbReference type="PANTHER" id="PTHR30069">
    <property type="entry name" value="TONB-DEPENDENT OUTER MEMBRANE RECEPTOR"/>
    <property type="match status" value="1"/>
</dbReference>
<protein>
    <submittedName>
        <fullName evidence="10">Vitamin B12 transporter BtuB</fullName>
    </submittedName>
</protein>
<organism evidence="10 11">
    <name type="scientific">Mycovorax composti</name>
    <dbReference type="NCBI Taxonomy" id="2962693"/>
    <lineage>
        <taxon>Bacteria</taxon>
        <taxon>Pseudomonadati</taxon>
        <taxon>Bacteroidota</taxon>
        <taxon>Chitinophagia</taxon>
        <taxon>Chitinophagales</taxon>
        <taxon>Chitinophagaceae</taxon>
        <taxon>Mycovorax</taxon>
    </lineage>
</organism>
<keyword evidence="3 7" id="KW-1134">Transmembrane beta strand</keyword>
<feature type="signal peptide" evidence="8">
    <location>
        <begin position="1"/>
        <end position="30"/>
    </location>
</feature>
<keyword evidence="5 7" id="KW-0472">Membrane</keyword>
<feature type="chain" id="PRO_5046331585" evidence="8">
    <location>
        <begin position="31"/>
        <end position="692"/>
    </location>
</feature>
<proteinExistence type="inferred from homology"/>
<feature type="domain" description="TonB-dependent receptor plug" evidence="9">
    <location>
        <begin position="73"/>
        <end position="157"/>
    </location>
</feature>
<sequence length="692" mass="76927">MNRVFNNMFRKSRSVGLGLALLLSVFNSAAQDMTFDTIKPLSEVVVRAFGQKRNLATGLISVVGNTSLSNKMSLLSEINTIPGMRMEERSPGSYRINIRGSSLRSPFGVRNVKVYWNGIPLTDPGGNTYFNQLAYNNFSSIEVFKGPASSMYGVGTGGLLLIENAISPHTEASVEYIGGSYGLHSVLATGNIAGDKFSTKLTYAHNESKGYREQSAVQRDNLSWMGRWYISEKQALTAALLYTDMYYQTPGALTLQEYQKNPRAARPAAGIFPSAVEAKAAIWQKNLTGGITYVYHFAQNITNQTTVYGSHNHIKNSAVRNYERRIEPHFGGRTQFTFEAPLASDNRLRVDAGAEWQKGDYSIRVNGNNKGVPDTLQTDDEVSTTIYSLFAQVVYTTMSNWTYTLGASYNKAKVGFTRLNVEPVLQQPFAFSNEVAPRISVSKKWDNRLTILGSVAKGYASPTIAELLPSTGIINTALKAEEGWNYELTAEKYLWNELRLQATGFYFDMKNGLVQQRDESGADYFVNAGQIRQRGVELFADYVLRQERWKWLNRAVFTAGYTYSYFKYGTFLKEGNDYSGKQLPGVPRSSVTLAADMAMANRFSLNATYYGASKIFVNDANTAVANPYHLLGVKLGYQLVIDKLNIKLYLGGDNLLNENYSLGNDINGAGGRYYNAAPRRNVYVGAAISYRK</sequence>
<keyword evidence="6 7" id="KW-0998">Cell outer membrane</keyword>
<dbReference type="InterPro" id="IPR039426">
    <property type="entry name" value="TonB-dep_rcpt-like"/>
</dbReference>
<comment type="subcellular location">
    <subcellularLocation>
        <location evidence="1 7">Cell outer membrane</location>
        <topology evidence="1 7">Multi-pass membrane protein</topology>
    </subcellularLocation>
</comment>
<name>A0ABZ2EN58_9BACT</name>
<dbReference type="PROSITE" id="PS52016">
    <property type="entry name" value="TONB_DEPENDENT_REC_3"/>
    <property type="match status" value="1"/>
</dbReference>
<gene>
    <name evidence="10" type="primary">btuB_10</name>
    <name evidence="10" type="ORF">PIECOFPK_02587</name>
</gene>
<reference evidence="11" key="1">
    <citation type="submission" date="2024-01" db="EMBL/GenBank/DDBJ databases">
        <title>Mycovorax composti gen. nov. sp. nov., a member of the family Chitinophagaceae isolated from button mushroom compost.</title>
        <authorList>
            <person name="Thai M."/>
            <person name="Bell T.L."/>
            <person name="Kertesz M.A."/>
        </authorList>
    </citation>
    <scope>NUCLEOTIDE SEQUENCE [LARGE SCALE GENOMIC DNA]</scope>
    <source>
        <strain evidence="11">C216</strain>
    </source>
</reference>
<dbReference type="PANTHER" id="PTHR30069:SF28">
    <property type="entry name" value="TONB-DEPENDENT RECEPTOR YNCD-RELATED"/>
    <property type="match status" value="1"/>
</dbReference>
<keyword evidence="11" id="KW-1185">Reference proteome</keyword>
<dbReference type="Pfam" id="PF07715">
    <property type="entry name" value="Plug"/>
    <property type="match status" value="1"/>
</dbReference>
<evidence type="ECO:0000256" key="4">
    <source>
        <dbReference type="ARBA" id="ARBA00022692"/>
    </source>
</evidence>
<evidence type="ECO:0000256" key="3">
    <source>
        <dbReference type="ARBA" id="ARBA00022452"/>
    </source>
</evidence>
<evidence type="ECO:0000313" key="11">
    <source>
        <dbReference type="Proteomes" id="UP001321305"/>
    </source>
</evidence>
<evidence type="ECO:0000256" key="2">
    <source>
        <dbReference type="ARBA" id="ARBA00022448"/>
    </source>
</evidence>
<comment type="similarity">
    <text evidence="7">Belongs to the TonB-dependent receptor family.</text>
</comment>
<dbReference type="InterPro" id="IPR012910">
    <property type="entry name" value="Plug_dom"/>
</dbReference>